<reference evidence="1 2" key="1">
    <citation type="submission" date="2015-01" db="EMBL/GenBank/DDBJ databases">
        <title>Desulfovibrio sp. JC271 draft genome sequence.</title>
        <authorList>
            <person name="Shivani Y."/>
            <person name="Subhash Y."/>
            <person name="Sasikala C."/>
            <person name="Ramana C.V."/>
        </authorList>
    </citation>
    <scope>NUCLEOTIDE SEQUENCE [LARGE SCALE GENOMIC DNA]</scope>
    <source>
        <strain evidence="1 2">JC271</strain>
    </source>
</reference>
<dbReference type="OrthoDB" id="21121at2"/>
<dbReference type="SUPFAM" id="SSF55729">
    <property type="entry name" value="Acyl-CoA N-acyltransferases (Nat)"/>
    <property type="match status" value="1"/>
</dbReference>
<dbReference type="EMBL" id="JXMS01000005">
    <property type="protein sequence ID" value="OBQ55199.1"/>
    <property type="molecule type" value="Genomic_DNA"/>
</dbReference>
<proteinExistence type="predicted"/>
<dbReference type="RefSeq" id="WP_066852969.1">
    <property type="nucleotide sequence ID" value="NZ_JXMS01000005.1"/>
</dbReference>
<protein>
    <recommendedName>
        <fullName evidence="3">Arginine N-succinyltransferase</fullName>
    </recommendedName>
</protein>
<dbReference type="PATRIC" id="fig|1560234.3.peg.2815"/>
<dbReference type="STRING" id="1560234.SP90_04335"/>
<evidence type="ECO:0000313" key="1">
    <source>
        <dbReference type="EMBL" id="OBQ55199.1"/>
    </source>
</evidence>
<dbReference type="GO" id="GO:0006527">
    <property type="term" value="P:L-arginine catabolic process"/>
    <property type="evidence" value="ECO:0007669"/>
    <property type="project" value="InterPro"/>
</dbReference>
<evidence type="ECO:0008006" key="3">
    <source>
        <dbReference type="Google" id="ProtNLM"/>
    </source>
</evidence>
<name>A0A1B7XI83_9BACT</name>
<evidence type="ECO:0000313" key="2">
    <source>
        <dbReference type="Proteomes" id="UP000091979"/>
    </source>
</evidence>
<dbReference type="Pfam" id="PF04958">
    <property type="entry name" value="AstA"/>
    <property type="match status" value="1"/>
</dbReference>
<sequence length="326" mass="36545">MRFIVRGARPEDHDELCRLASQAPLLNLQANPDVLAKRIETSQQSFAGLLPPEKSEYQFVCEDLATKQLAGASSLFGSYTSAERPQHYLDVIDNDGTQTYRRGVDTTRYSGLGGLLVDDIFRNTHYKLGSQLGHVRLLYAGIKPERFTDTFVLELLGKINTKGQCHFWDCFGKKFTGMEFPEAYKRIAENDRSFLDMFPYEYELSYGCAKARICETSVSLSSRGSQHLAKKLGFTFQNRVDPVDGALYYKAAREDLTPLQSGAWHSACRGSIKGDIHLMATVNENGEFYGAMAHCGFQNGTAVIRDNICEALRLNEDSKVFIAPRC</sequence>
<organism evidence="1 2">
    <name type="scientific">Halodesulfovibrio spirochaetisodalis</name>
    <dbReference type="NCBI Taxonomy" id="1560234"/>
    <lineage>
        <taxon>Bacteria</taxon>
        <taxon>Pseudomonadati</taxon>
        <taxon>Thermodesulfobacteriota</taxon>
        <taxon>Desulfovibrionia</taxon>
        <taxon>Desulfovibrionales</taxon>
        <taxon>Desulfovibrionaceae</taxon>
        <taxon>Halodesulfovibrio</taxon>
    </lineage>
</organism>
<dbReference type="GO" id="GO:0008791">
    <property type="term" value="F:arginine N-succinyltransferase activity"/>
    <property type="evidence" value="ECO:0007669"/>
    <property type="project" value="InterPro"/>
</dbReference>
<gene>
    <name evidence="1" type="ORF">SP90_04335</name>
</gene>
<dbReference type="InterPro" id="IPR016181">
    <property type="entry name" value="Acyl_CoA_acyltransferase"/>
</dbReference>
<comment type="caution">
    <text evidence="1">The sequence shown here is derived from an EMBL/GenBank/DDBJ whole genome shotgun (WGS) entry which is preliminary data.</text>
</comment>
<dbReference type="AlphaFoldDB" id="A0A1B7XI83"/>
<dbReference type="Proteomes" id="UP000091979">
    <property type="component" value="Unassembled WGS sequence"/>
</dbReference>
<accession>A0A1B7XI83</accession>
<dbReference type="InterPro" id="IPR007041">
    <property type="entry name" value="Arg_succinylTrfase_AstA/AruG"/>
</dbReference>
<keyword evidence="2" id="KW-1185">Reference proteome</keyword>